<dbReference type="InterPro" id="IPR036388">
    <property type="entry name" value="WH-like_DNA-bd_sf"/>
</dbReference>
<dbReference type="InterPro" id="IPR014284">
    <property type="entry name" value="RNA_pol_sigma-70_dom"/>
</dbReference>
<organism evidence="7">
    <name type="scientific">Tuwongella immobilis</name>
    <dbReference type="NCBI Taxonomy" id="692036"/>
    <lineage>
        <taxon>Bacteria</taxon>
        <taxon>Pseudomonadati</taxon>
        <taxon>Planctomycetota</taxon>
        <taxon>Planctomycetia</taxon>
        <taxon>Gemmatales</taxon>
        <taxon>Gemmataceae</taxon>
        <taxon>Tuwongella</taxon>
    </lineage>
</organism>
<feature type="domain" description="RNA polymerase sigma-70 ECF-like HTH" evidence="6">
    <location>
        <begin position="8"/>
        <end position="189"/>
    </location>
</feature>
<dbReference type="Proteomes" id="UP000464378">
    <property type="component" value="Chromosome"/>
</dbReference>
<dbReference type="PANTHER" id="PTHR43133:SF39">
    <property type="entry name" value="SIMILAR TO RNA POLYMERASE SIGMA-E FACTOR"/>
    <property type="match status" value="1"/>
</dbReference>
<keyword evidence="4" id="KW-0804">Transcription</keyword>
<dbReference type="RefSeq" id="WP_162659384.1">
    <property type="nucleotide sequence ID" value="NZ_LR593887.1"/>
</dbReference>
<keyword evidence="8" id="KW-1185">Reference proteome</keyword>
<evidence type="ECO:0000313" key="7">
    <source>
        <dbReference type="EMBL" id="VIP04285.1"/>
    </source>
</evidence>
<evidence type="ECO:0000259" key="6">
    <source>
        <dbReference type="Pfam" id="PF07638"/>
    </source>
</evidence>
<dbReference type="SUPFAM" id="SSF88659">
    <property type="entry name" value="Sigma3 and sigma4 domains of RNA polymerase sigma factors"/>
    <property type="match status" value="1"/>
</dbReference>
<dbReference type="InterPro" id="IPR053812">
    <property type="entry name" value="HTH_Sigma70_ECF-like"/>
</dbReference>
<keyword evidence="3" id="KW-0731">Sigma factor</keyword>
<dbReference type="PANTHER" id="PTHR43133">
    <property type="entry name" value="RNA POLYMERASE ECF-TYPE SIGMA FACTO"/>
    <property type="match status" value="1"/>
</dbReference>
<dbReference type="SUPFAM" id="SSF88946">
    <property type="entry name" value="Sigma2 domain of RNA polymerase sigma factors"/>
    <property type="match status" value="1"/>
</dbReference>
<dbReference type="GO" id="GO:0016987">
    <property type="term" value="F:sigma factor activity"/>
    <property type="evidence" value="ECO:0007669"/>
    <property type="project" value="UniProtKB-KW"/>
</dbReference>
<dbReference type="InterPro" id="IPR039425">
    <property type="entry name" value="RNA_pol_sigma-70-like"/>
</dbReference>
<dbReference type="GO" id="GO:0006352">
    <property type="term" value="P:DNA-templated transcription initiation"/>
    <property type="evidence" value="ECO:0007669"/>
    <property type="project" value="InterPro"/>
</dbReference>
<evidence type="ECO:0000256" key="4">
    <source>
        <dbReference type="ARBA" id="ARBA00023163"/>
    </source>
</evidence>
<dbReference type="InterPro" id="IPR013324">
    <property type="entry name" value="RNA_pol_sigma_r3/r4-like"/>
</dbReference>
<evidence type="ECO:0000256" key="5">
    <source>
        <dbReference type="SAM" id="MobiDB-lite"/>
    </source>
</evidence>
<reference evidence="7" key="1">
    <citation type="submission" date="2019-04" db="EMBL/GenBank/DDBJ databases">
        <authorList>
            <consortium name="Science for Life Laboratories"/>
        </authorList>
    </citation>
    <scope>NUCLEOTIDE SEQUENCE</scope>
    <source>
        <strain evidence="7">MBLW1</strain>
    </source>
</reference>
<dbReference type="NCBIfam" id="TIGR02937">
    <property type="entry name" value="sigma70-ECF"/>
    <property type="match status" value="1"/>
</dbReference>
<accession>A0A6C2YTP2</accession>
<protein>
    <recommendedName>
        <fullName evidence="6">RNA polymerase sigma-70 ECF-like HTH domain-containing protein</fullName>
    </recommendedName>
</protein>
<name>A0A6C2YTP2_9BACT</name>
<evidence type="ECO:0000256" key="1">
    <source>
        <dbReference type="ARBA" id="ARBA00010641"/>
    </source>
</evidence>
<dbReference type="Gene3D" id="1.10.10.10">
    <property type="entry name" value="Winged helix-like DNA-binding domain superfamily/Winged helix DNA-binding domain"/>
    <property type="match status" value="1"/>
</dbReference>
<proteinExistence type="inferred from homology"/>
<sequence length="195" mass="21955">MTPATTVQIEQWLMQLGEGQVGRDRLLALTCERLRQLASRMFRRGHALHRWEQTDDVLQEAMLRMSRALLDVQPQSAAQFFGLASLQIRRVLIDMSRHHFGPMGQGQRHASVSGDLGESPQADPNPALELWGQFHEAVQSLGEESRAVVDLLVYQGLSQPEAASVLGVSDRTVKRWWRTAREELHAALNGQWPEG</sequence>
<comment type="similarity">
    <text evidence="1">Belongs to the sigma-70 factor family. ECF subfamily.</text>
</comment>
<evidence type="ECO:0000313" key="8">
    <source>
        <dbReference type="Proteomes" id="UP000464378"/>
    </source>
</evidence>
<evidence type="ECO:0000256" key="2">
    <source>
        <dbReference type="ARBA" id="ARBA00023015"/>
    </source>
</evidence>
<dbReference type="Pfam" id="PF07638">
    <property type="entry name" value="Sigma70_ECF"/>
    <property type="match status" value="1"/>
</dbReference>
<gene>
    <name evidence="7" type="ORF">GMBLW1_49080</name>
</gene>
<dbReference type="AlphaFoldDB" id="A0A6C2YTP2"/>
<dbReference type="EMBL" id="LR586016">
    <property type="protein sequence ID" value="VIP04285.1"/>
    <property type="molecule type" value="Genomic_DNA"/>
</dbReference>
<dbReference type="InterPro" id="IPR013325">
    <property type="entry name" value="RNA_pol_sigma_r2"/>
</dbReference>
<keyword evidence="2" id="KW-0805">Transcription regulation</keyword>
<dbReference type="InParanoid" id="A0A6C2YTP2"/>
<dbReference type="KEGG" id="tim:GMBLW1_49080"/>
<feature type="region of interest" description="Disordered" evidence="5">
    <location>
        <begin position="103"/>
        <end position="123"/>
    </location>
</feature>
<evidence type="ECO:0000256" key="3">
    <source>
        <dbReference type="ARBA" id="ARBA00023082"/>
    </source>
</evidence>
<dbReference type="EMBL" id="LR593887">
    <property type="protein sequence ID" value="VTS05933.1"/>
    <property type="molecule type" value="Genomic_DNA"/>
</dbReference>
<dbReference type="CDD" id="cd06171">
    <property type="entry name" value="Sigma70_r4"/>
    <property type="match status" value="1"/>
</dbReference>